<dbReference type="Pfam" id="PF07466">
    <property type="entry name" value="DUF1517"/>
    <property type="match status" value="1"/>
</dbReference>
<dbReference type="InterPro" id="IPR053023">
    <property type="entry name" value="FLAP_modulator"/>
</dbReference>
<evidence type="ECO:0000256" key="1">
    <source>
        <dbReference type="SAM" id="Phobius"/>
    </source>
</evidence>
<proteinExistence type="predicted"/>
<protein>
    <submittedName>
        <fullName evidence="3">DUF1517 domain-containing protein</fullName>
    </submittedName>
</protein>
<keyword evidence="1" id="KW-0812">Transmembrane</keyword>
<dbReference type="InterPro" id="IPR010903">
    <property type="entry name" value="DUF1517"/>
</dbReference>
<feature type="transmembrane region" description="Helical" evidence="1">
    <location>
        <begin position="75"/>
        <end position="101"/>
    </location>
</feature>
<sequence length="310" mass="32535">MRKPFLKSIGRLLVVVLLVGSLTLSAAQSAWAARGGRIGGGSFSAPSRSFSSPSRSFSGGGGGYYRGGGGFGFPFVLPFFFGGGGGLFGFLVMIAIAGFLLRAFQNAGGGDGNNARLAPVSNSQVAIAQVQVGLLAGARSLQSDLEALAMRANTNSKTGLANVLQETTLALLRHPEYWAYGSAEAQRVTWGTAENAFNRLTLMERSKFSGEGISNVDGQVQRSTRTATAIDPLSQAPAEYIVVTLLVAAATKLNLPALNSTTDLQLALRQIGAIGSDNLLAVEVLWSPDSETESLTREDLMANYPDLRVL</sequence>
<keyword evidence="1" id="KW-0472">Membrane</keyword>
<dbReference type="PANTHER" id="PTHR33975:SF2">
    <property type="entry name" value="MYELIN-ASSOCIATED OLIGODENDROCYTE BASIC PROTEIN"/>
    <property type="match status" value="1"/>
</dbReference>
<dbReference type="EMBL" id="CP030139">
    <property type="protein sequence ID" value="AZB73392.1"/>
    <property type="molecule type" value="Genomic_DNA"/>
</dbReference>
<evidence type="ECO:0000256" key="2">
    <source>
        <dbReference type="SAM" id="SignalP"/>
    </source>
</evidence>
<accession>A0AAN1QPZ2</accession>
<name>A0AAN1QPZ2_SYNEL</name>
<dbReference type="RefSeq" id="WP_208674193.1">
    <property type="nucleotide sequence ID" value="NZ_CP030139.2"/>
</dbReference>
<feature type="signal peptide" evidence="2">
    <location>
        <begin position="1"/>
        <end position="32"/>
    </location>
</feature>
<evidence type="ECO:0000313" key="3">
    <source>
        <dbReference type="EMBL" id="AZB73392.1"/>
    </source>
</evidence>
<keyword evidence="2" id="KW-0732">Signal</keyword>
<dbReference type="PANTHER" id="PTHR33975">
    <property type="entry name" value="MYELIN-ASSOCIATED OLIGODENDROCYTE BASIC PROTEIN"/>
    <property type="match status" value="1"/>
</dbReference>
<reference evidence="3 4" key="1">
    <citation type="journal article" date="2018" name="Sci. Rep.">
        <title>Genome Features and Biochemical Characteristics of a Robust, Fast Growing and Naturally Transformable Cyanobacterium Synechococcus elongatus PCC 11801 Isolated from India.</title>
        <authorList>
            <person name="Jaiswal D."/>
            <person name="Sengupta A."/>
            <person name="Sohoni S."/>
            <person name="Sengupta S."/>
            <person name="Phadnavis A.G."/>
            <person name="Pakrasi H.B."/>
            <person name="Wangikar P.P."/>
        </authorList>
    </citation>
    <scope>NUCLEOTIDE SEQUENCE [LARGE SCALE GENOMIC DNA]</scope>
    <source>
        <strain evidence="3 4">PCC 11801</strain>
    </source>
</reference>
<gene>
    <name evidence="3" type="ORF">DOP62_12345</name>
</gene>
<organism evidence="3 4">
    <name type="scientific">Synechococcus elongatus PCC 11801</name>
    <dbReference type="NCBI Taxonomy" id="2219813"/>
    <lineage>
        <taxon>Bacteria</taxon>
        <taxon>Bacillati</taxon>
        <taxon>Cyanobacteriota</taxon>
        <taxon>Cyanophyceae</taxon>
        <taxon>Synechococcales</taxon>
        <taxon>Synechococcaceae</taxon>
        <taxon>Synechococcus</taxon>
    </lineage>
</organism>
<dbReference type="AlphaFoldDB" id="A0AAN1QPZ2"/>
<feature type="chain" id="PRO_5042866108" evidence="2">
    <location>
        <begin position="33"/>
        <end position="310"/>
    </location>
</feature>
<dbReference type="PIRSF" id="PIRSF037221">
    <property type="entry name" value="DUF1517"/>
    <property type="match status" value="1"/>
</dbReference>
<keyword evidence="1" id="KW-1133">Transmembrane helix</keyword>
<dbReference type="Proteomes" id="UP000267249">
    <property type="component" value="Chromosome"/>
</dbReference>
<evidence type="ECO:0000313" key="4">
    <source>
        <dbReference type="Proteomes" id="UP000267249"/>
    </source>
</evidence>